<keyword evidence="1" id="KW-0285">Flavoprotein</keyword>
<dbReference type="Pfam" id="PF03358">
    <property type="entry name" value="FMN_red"/>
    <property type="match status" value="1"/>
</dbReference>
<reference evidence="5" key="1">
    <citation type="submission" date="2017-09" db="EMBL/GenBank/DDBJ databases">
        <title>Depth-based differentiation of microbial function through sediment-hosted aquifers and enrichment of novel symbionts in the deep terrestrial subsurface.</title>
        <authorList>
            <person name="Probst A.J."/>
            <person name="Ladd B."/>
            <person name="Jarett J.K."/>
            <person name="Geller-Mcgrath D.E."/>
            <person name="Sieber C.M.K."/>
            <person name="Emerson J.B."/>
            <person name="Anantharaman K."/>
            <person name="Thomas B.C."/>
            <person name="Malmstrom R."/>
            <person name="Stieglmeier M."/>
            <person name="Klingl A."/>
            <person name="Woyke T."/>
            <person name="Ryan C.M."/>
            <person name="Banfield J.F."/>
        </authorList>
    </citation>
    <scope>NUCLEOTIDE SEQUENCE [LARGE SCALE GENOMIC DNA]</scope>
</reference>
<dbReference type="InterPro" id="IPR005025">
    <property type="entry name" value="FMN_Rdtase-like_dom"/>
</dbReference>
<dbReference type="InterPro" id="IPR029039">
    <property type="entry name" value="Flavoprotein-like_sf"/>
</dbReference>
<gene>
    <name evidence="4" type="ORF">COU81_01630</name>
</gene>
<organism evidence="4 5">
    <name type="scientific">Candidatus Portnoybacteria bacterium CG10_big_fil_rev_8_21_14_0_10_36_7</name>
    <dbReference type="NCBI Taxonomy" id="1974812"/>
    <lineage>
        <taxon>Bacteria</taxon>
        <taxon>Candidatus Portnoyibacteriota</taxon>
    </lineage>
</organism>
<feature type="domain" description="NADPH-dependent FMN reductase-like" evidence="3">
    <location>
        <begin position="7"/>
        <end position="169"/>
    </location>
</feature>
<keyword evidence="2" id="KW-0288">FMN</keyword>
<dbReference type="PANTHER" id="PTHR43278">
    <property type="entry name" value="NAD(P)H-DEPENDENT FMN-CONTAINING OXIDOREDUCTASE YWQN-RELATED"/>
    <property type="match status" value="1"/>
</dbReference>
<evidence type="ECO:0000313" key="5">
    <source>
        <dbReference type="Proteomes" id="UP000231450"/>
    </source>
</evidence>
<evidence type="ECO:0000256" key="2">
    <source>
        <dbReference type="ARBA" id="ARBA00022643"/>
    </source>
</evidence>
<dbReference type="PANTHER" id="PTHR43278:SF4">
    <property type="entry name" value="NAD(P)H-DEPENDENT FMN-CONTAINING OXIDOREDUCTASE YWQN-RELATED"/>
    <property type="match status" value="1"/>
</dbReference>
<dbReference type="InterPro" id="IPR051796">
    <property type="entry name" value="ISF_SsuE-like"/>
</dbReference>
<protein>
    <recommendedName>
        <fullName evidence="3">NADPH-dependent FMN reductase-like domain-containing protein</fullName>
    </recommendedName>
</protein>
<dbReference type="Proteomes" id="UP000231450">
    <property type="component" value="Unassembled WGS sequence"/>
</dbReference>
<comment type="caution">
    <text evidence="4">The sequence shown here is derived from an EMBL/GenBank/DDBJ whole genome shotgun (WGS) entry which is preliminary data.</text>
</comment>
<dbReference type="EMBL" id="PFDW01000036">
    <property type="protein sequence ID" value="PJE58270.1"/>
    <property type="molecule type" value="Genomic_DNA"/>
</dbReference>
<dbReference type="Gene3D" id="3.40.50.360">
    <property type="match status" value="1"/>
</dbReference>
<name>A0A2M8KEC8_9BACT</name>
<sequence>MDKTIVSILGISSSPRGEKSRSEKMLQKVLFYARKFGGETKILRLCELNIMHCEGCYSQTIDGDKCVYPCIQSDQDDIDMLLDEMINADALVIATPVYWGSGCSYLQVMLEKMTCLENNERKVIDRYRKLTLEGKLAVLLASQDGEGASMALAQISWALNHMGVMILPYGKIFQPSLLSNRFVRFGLRLIGVKKFGWVDNTLRLAGRNLVNVTRLLKGYNFDDNKVIESKS</sequence>
<evidence type="ECO:0000259" key="3">
    <source>
        <dbReference type="Pfam" id="PF03358"/>
    </source>
</evidence>
<evidence type="ECO:0000256" key="1">
    <source>
        <dbReference type="ARBA" id="ARBA00022630"/>
    </source>
</evidence>
<accession>A0A2M8KEC8</accession>
<proteinExistence type="predicted"/>
<dbReference type="AlphaFoldDB" id="A0A2M8KEC8"/>
<dbReference type="SUPFAM" id="SSF52218">
    <property type="entry name" value="Flavoproteins"/>
    <property type="match status" value="1"/>
</dbReference>
<evidence type="ECO:0000313" key="4">
    <source>
        <dbReference type="EMBL" id="PJE58270.1"/>
    </source>
</evidence>
<dbReference type="GO" id="GO:0016491">
    <property type="term" value="F:oxidoreductase activity"/>
    <property type="evidence" value="ECO:0007669"/>
    <property type="project" value="InterPro"/>
</dbReference>